<evidence type="ECO:0000256" key="7">
    <source>
        <dbReference type="RuleBase" id="RU364059"/>
    </source>
</evidence>
<dbReference type="OMA" id="WQDNRYI"/>
<dbReference type="eggNOG" id="ENOG502RYK5">
    <property type="taxonomic scope" value="Eukaryota"/>
</dbReference>
<keyword evidence="5 7" id="KW-0804">Transcription</keyword>
<name>A3LUJ1_PICST</name>
<proteinExistence type="inferred from homology"/>
<dbReference type="GeneID" id="4838805"/>
<dbReference type="AlphaFoldDB" id="A3LUJ1"/>
<comment type="subcellular location">
    <subcellularLocation>
        <location evidence="1 7">Nucleus</location>
    </subcellularLocation>
</comment>
<dbReference type="InParanoid" id="A3LUJ1"/>
<dbReference type="GO" id="GO:0003712">
    <property type="term" value="F:transcription coregulator activity"/>
    <property type="evidence" value="ECO:0007669"/>
    <property type="project" value="InterPro"/>
</dbReference>
<comment type="similarity">
    <text evidence="2 7">Belongs to the Mediator complex subunit 1 family.</text>
</comment>
<dbReference type="OrthoDB" id="5310959at2759"/>
<dbReference type="GO" id="GO:0045944">
    <property type="term" value="P:positive regulation of transcription by RNA polymerase II"/>
    <property type="evidence" value="ECO:0007669"/>
    <property type="project" value="UniProtKB-ARBA"/>
</dbReference>
<gene>
    <name evidence="9" type="ORF">PICST_83654</name>
</gene>
<feature type="domain" description="Mediator complex subunit Med1" evidence="8">
    <location>
        <begin position="9"/>
        <end position="422"/>
    </location>
</feature>
<keyword evidence="6 7" id="KW-0539">Nucleus</keyword>
<evidence type="ECO:0000256" key="1">
    <source>
        <dbReference type="ARBA" id="ARBA00004123"/>
    </source>
</evidence>
<evidence type="ECO:0000256" key="4">
    <source>
        <dbReference type="ARBA" id="ARBA00023159"/>
    </source>
</evidence>
<dbReference type="PANTHER" id="PTHR35041:SF4">
    <property type="entry name" value="MEDIATOR OF RNA POLYMERASE II TRANSCRIPTION SUBUNIT 1"/>
    <property type="match status" value="1"/>
</dbReference>
<reference evidence="9 10" key="1">
    <citation type="journal article" date="2007" name="Nat. Biotechnol.">
        <title>Genome sequence of the lignocellulose-bioconverting and xylose-fermenting yeast Pichia stipitis.</title>
        <authorList>
            <person name="Jeffries T.W."/>
            <person name="Grigoriev I.V."/>
            <person name="Grimwood J."/>
            <person name="Laplaza J.M."/>
            <person name="Aerts A."/>
            <person name="Salamov A."/>
            <person name="Schmutz J."/>
            <person name="Lindquist E."/>
            <person name="Dehal P."/>
            <person name="Shapiro H."/>
            <person name="Jin Y.S."/>
            <person name="Passoth V."/>
            <person name="Richardson P.M."/>
        </authorList>
    </citation>
    <scope>NUCLEOTIDE SEQUENCE [LARGE SCALE GENOMIC DNA]</scope>
    <source>
        <strain evidence="10">ATCC 58785 / CBS 6054 / NBRC 10063 / NRRL Y-11545</strain>
    </source>
</reference>
<dbReference type="Pfam" id="PF10744">
    <property type="entry name" value="Med1"/>
    <property type="match status" value="1"/>
</dbReference>
<evidence type="ECO:0000256" key="3">
    <source>
        <dbReference type="ARBA" id="ARBA00023015"/>
    </source>
</evidence>
<evidence type="ECO:0000256" key="5">
    <source>
        <dbReference type="ARBA" id="ARBA00023163"/>
    </source>
</evidence>
<protein>
    <recommendedName>
        <fullName evidence="7">Mediator of RNA polymerase II transcription subunit 1</fullName>
    </recommendedName>
    <alternativeName>
        <fullName evidence="7">Mediator complex subunit 1</fullName>
    </alternativeName>
</protein>
<dbReference type="EMBL" id="CP000498">
    <property type="protein sequence ID" value="ABN66248.2"/>
    <property type="molecule type" value="Genomic_DNA"/>
</dbReference>
<evidence type="ECO:0000259" key="8">
    <source>
        <dbReference type="Pfam" id="PF10744"/>
    </source>
</evidence>
<comment type="function">
    <text evidence="7">Component of the Mediator complex, a coactivator involved in the regulated transcription of nearly all RNA polymerase II-dependent genes. Mediator functions as a bridge to convey information from gene-specific regulatory proteins to the basal RNA polymerase II transcription machinery. Mediator is recruited to promoters by direct interactions with regulatory proteins and serves as a scaffold for the assembly of a functional preinitiation complex with RNA polymerase II and the general transcription factors.</text>
</comment>
<evidence type="ECO:0000256" key="2">
    <source>
        <dbReference type="ARBA" id="ARBA00006210"/>
    </source>
</evidence>
<sequence length="600" mass="67100">MPISTGALENSLSSLYDYSSNFKVSIDLVQRLAHQLKLETFVDKLGYTVDAAHQTPGGGKTQRLTIAGTSILIDIDFVDDNDIVNVSLSLANHTSSSSSISEVKNPNSHIKSSTQDANGVTNLLIDPAKNPVSFFQQGTSGSASIAEEILLSNLRSKKLNSFPVNLKYLAGMDKLSSSSVDVFSFLERVALLLYTISSVQSTNDPRDWLLSEGYITSTGKIRINDDNKQQLGVFSDYWQDNRYINHENGDKTNLVGKNYNMLLKIVSSHRESKLDYFEENRTKVWDLHSPQGGYKPYRFDFDVTSNPDFLPGNNLSIELVLNHPVYLPVYLLEYLGLLDYKKKKTGTIVDEMFETLNTGDEIVNKVILESNSEISFKIAHNFTSNNVAPIKSVVINQLTDLAILIPNFRNFLVLANIYRSLCDVKSQSEILPGGIKSPSNSIEKELTEEAKKKLKESLKLPDDVTDEELLSLNAISENATFSTIQPINREAETDLDSFFKNTPEEPAISVEEQNAEKEEYFQLSLDDIDSASPYYDLQMSLQAQSRLGDIWVKFKIANGVIVAAQDDSAMEVDSDDIKTRFIRALNLTEDVIKSIKYAYM</sequence>
<evidence type="ECO:0000313" key="9">
    <source>
        <dbReference type="EMBL" id="ABN66248.2"/>
    </source>
</evidence>
<evidence type="ECO:0000256" key="6">
    <source>
        <dbReference type="ARBA" id="ARBA00023242"/>
    </source>
</evidence>
<evidence type="ECO:0000313" key="10">
    <source>
        <dbReference type="Proteomes" id="UP000002258"/>
    </source>
</evidence>
<dbReference type="HOGENOM" id="CLU_479935_0_0_1"/>
<keyword evidence="10" id="KW-1185">Reference proteome</keyword>
<dbReference type="KEGG" id="pic:PICST_83654"/>
<dbReference type="STRING" id="322104.A3LUJ1"/>
<keyword evidence="3 7" id="KW-0805">Transcription regulation</keyword>
<dbReference type="InterPro" id="IPR019680">
    <property type="entry name" value="Mediator_Med1"/>
</dbReference>
<organism evidence="9 10">
    <name type="scientific">Scheffersomyces stipitis (strain ATCC 58785 / CBS 6054 / NBRC 10063 / NRRL Y-11545)</name>
    <name type="common">Yeast</name>
    <name type="synonym">Pichia stipitis</name>
    <dbReference type="NCBI Taxonomy" id="322104"/>
    <lineage>
        <taxon>Eukaryota</taxon>
        <taxon>Fungi</taxon>
        <taxon>Dikarya</taxon>
        <taxon>Ascomycota</taxon>
        <taxon>Saccharomycotina</taxon>
        <taxon>Pichiomycetes</taxon>
        <taxon>Debaryomycetaceae</taxon>
        <taxon>Scheffersomyces</taxon>
    </lineage>
</organism>
<accession>A3LUJ1</accession>
<dbReference type="GO" id="GO:0016592">
    <property type="term" value="C:mediator complex"/>
    <property type="evidence" value="ECO:0007669"/>
    <property type="project" value="InterPro"/>
</dbReference>
<dbReference type="PANTHER" id="PTHR35041">
    <property type="entry name" value="MEDIATOR OF RNA POLYMERASE II TRANSCRIPTION SUBUNIT 1"/>
    <property type="match status" value="1"/>
</dbReference>
<dbReference type="RefSeq" id="XP_001384277.2">
    <property type="nucleotide sequence ID" value="XM_001384240.1"/>
</dbReference>
<dbReference type="Proteomes" id="UP000002258">
    <property type="component" value="Chromosome 4"/>
</dbReference>
<keyword evidence="4 7" id="KW-0010">Activator</keyword>